<dbReference type="PANTHER" id="PTHR48081">
    <property type="entry name" value="AB HYDROLASE SUPERFAMILY PROTEIN C4A8.06C"/>
    <property type="match status" value="1"/>
</dbReference>
<dbReference type="GO" id="GO:0004061">
    <property type="term" value="F:arylformamidase activity"/>
    <property type="evidence" value="ECO:0007669"/>
    <property type="project" value="TreeGrafter"/>
</dbReference>
<dbReference type="InParanoid" id="A0A7R8USM5"/>
<reference evidence="3 4" key="1">
    <citation type="submission" date="2020-11" db="EMBL/GenBank/DDBJ databases">
        <authorList>
            <person name="Wallbank WR R."/>
            <person name="Pardo Diaz C."/>
            <person name="Kozak K."/>
            <person name="Martin S."/>
            <person name="Jiggins C."/>
            <person name="Moest M."/>
            <person name="Warren A I."/>
            <person name="Generalovic N T."/>
            <person name="Byers J.R.P. K."/>
            <person name="Montejo-Kovacevich G."/>
            <person name="Yen C E."/>
        </authorList>
    </citation>
    <scope>NUCLEOTIDE SEQUENCE [LARGE SCALE GENOMIC DNA]</scope>
</reference>
<evidence type="ECO:0000313" key="4">
    <source>
        <dbReference type="Proteomes" id="UP000594454"/>
    </source>
</evidence>
<dbReference type="Gene3D" id="3.40.50.1820">
    <property type="entry name" value="alpha/beta hydrolase"/>
    <property type="match status" value="1"/>
</dbReference>
<proteinExistence type="predicted"/>
<dbReference type="AlphaFoldDB" id="A0A7R8USM5"/>
<evidence type="ECO:0000256" key="1">
    <source>
        <dbReference type="ARBA" id="ARBA00022801"/>
    </source>
</evidence>
<dbReference type="OMA" id="WAVAMPS"/>
<evidence type="ECO:0000259" key="2">
    <source>
        <dbReference type="Pfam" id="PF20434"/>
    </source>
</evidence>
<feature type="domain" description="BD-FAE-like" evidence="2">
    <location>
        <begin position="60"/>
        <end position="243"/>
    </location>
</feature>
<dbReference type="OrthoDB" id="433474at2759"/>
<dbReference type="EMBL" id="LR899011">
    <property type="protein sequence ID" value="CAD7085985.1"/>
    <property type="molecule type" value="Genomic_DNA"/>
</dbReference>
<dbReference type="InterPro" id="IPR029058">
    <property type="entry name" value="AB_hydrolase_fold"/>
</dbReference>
<evidence type="ECO:0000313" key="3">
    <source>
        <dbReference type="EMBL" id="CAD7085985.1"/>
    </source>
</evidence>
<organism evidence="3 4">
    <name type="scientific">Hermetia illucens</name>
    <name type="common">Black soldier fly</name>
    <dbReference type="NCBI Taxonomy" id="343691"/>
    <lineage>
        <taxon>Eukaryota</taxon>
        <taxon>Metazoa</taxon>
        <taxon>Ecdysozoa</taxon>
        <taxon>Arthropoda</taxon>
        <taxon>Hexapoda</taxon>
        <taxon>Insecta</taxon>
        <taxon>Pterygota</taxon>
        <taxon>Neoptera</taxon>
        <taxon>Endopterygota</taxon>
        <taxon>Diptera</taxon>
        <taxon>Brachycera</taxon>
        <taxon>Stratiomyomorpha</taxon>
        <taxon>Stratiomyidae</taxon>
        <taxon>Hermetiinae</taxon>
        <taxon>Hermetia</taxon>
    </lineage>
</organism>
<dbReference type="InterPro" id="IPR049492">
    <property type="entry name" value="BD-FAE-like_dom"/>
</dbReference>
<sequence>MSPEELNKEYSPSHWTKRFQTGEEVLRHHVKVVKEETERNLEKYNCKRNIRYGDREMEQMDIYYNTEEGSPIVVYIHGGYWQELTKNQSAYCVSPLIENGYRVIILDYDLCPNVKLEEIVQQIRKAMKFVFDYAGSSDAQSVTIVGHSAGAHLAASVLQEEYTQDIPNLDKLVSVFLISGVYDLTDLRRTTVNRNNMLSLDHTNVINCSPIFHCYKHLKRFKIKFYVYVAENDSPTFIKQSENFHQHLLCNNLHSKLRIVPVCDHFDIVENLAQSDFEITRKIVKQVKSNGVQSL</sequence>
<dbReference type="PANTHER" id="PTHR48081:SF33">
    <property type="entry name" value="KYNURENINE FORMAMIDASE"/>
    <property type="match status" value="1"/>
</dbReference>
<keyword evidence="4" id="KW-1185">Reference proteome</keyword>
<dbReference type="FunCoup" id="A0A7R8USM5">
    <property type="interactions" value="237"/>
</dbReference>
<dbReference type="Proteomes" id="UP000594454">
    <property type="component" value="Chromosome 3"/>
</dbReference>
<protein>
    <recommendedName>
        <fullName evidence="2">BD-FAE-like domain-containing protein</fullName>
    </recommendedName>
</protein>
<keyword evidence="1" id="KW-0378">Hydrolase</keyword>
<accession>A0A7R8USM5</accession>
<dbReference type="SUPFAM" id="SSF53474">
    <property type="entry name" value="alpha/beta-Hydrolases"/>
    <property type="match status" value="1"/>
</dbReference>
<dbReference type="Pfam" id="PF20434">
    <property type="entry name" value="BD-FAE"/>
    <property type="match status" value="1"/>
</dbReference>
<name>A0A7R8USM5_HERIL</name>
<gene>
    <name evidence="3" type="ORF">HERILL_LOCUS8789</name>
</gene>
<dbReference type="InterPro" id="IPR050300">
    <property type="entry name" value="GDXG_lipolytic_enzyme"/>
</dbReference>